<dbReference type="EMBL" id="CAUM01000143">
    <property type="protein sequence ID" value="CCV08269.1"/>
    <property type="molecule type" value="Genomic_DNA"/>
</dbReference>
<evidence type="ECO:0000313" key="2">
    <source>
        <dbReference type="Proteomes" id="UP000012062"/>
    </source>
</evidence>
<organism evidence="1 2">
    <name type="scientific">Mesorhizobium metallidurans STM 2683</name>
    <dbReference type="NCBI Taxonomy" id="1297569"/>
    <lineage>
        <taxon>Bacteria</taxon>
        <taxon>Pseudomonadati</taxon>
        <taxon>Pseudomonadota</taxon>
        <taxon>Alphaproteobacteria</taxon>
        <taxon>Hyphomicrobiales</taxon>
        <taxon>Phyllobacteriaceae</taxon>
        <taxon>Mesorhizobium</taxon>
    </lineage>
</organism>
<dbReference type="STRING" id="1297569.MESS2_730165"/>
<dbReference type="AlphaFoldDB" id="M5ETH1"/>
<name>M5ETH1_9HYPH</name>
<comment type="caution">
    <text evidence="1">The sequence shown here is derived from an EMBL/GenBank/DDBJ whole genome shotgun (WGS) entry which is preliminary data.</text>
</comment>
<protein>
    <submittedName>
        <fullName evidence="1">Uncharacterized protein</fullName>
    </submittedName>
</protein>
<sequence>MTAIWTPRHGADGSGELEASGKIGCDRRAKVLRPRLTDRLRAFLATLYSQQRARWPG</sequence>
<keyword evidence="2" id="KW-1185">Reference proteome</keyword>
<gene>
    <name evidence="1" type="ORF">MESS2_730165</name>
</gene>
<evidence type="ECO:0000313" key="1">
    <source>
        <dbReference type="EMBL" id="CCV08269.1"/>
    </source>
</evidence>
<accession>M5ETH1</accession>
<reference evidence="1 2" key="1">
    <citation type="submission" date="2013-02" db="EMBL/GenBank/DDBJ databases">
        <authorList>
            <person name="Genoscope - CEA"/>
        </authorList>
    </citation>
    <scope>NUCLEOTIDE SEQUENCE [LARGE SCALE GENOMIC DNA]</scope>
    <source>
        <strain evidence="1 2">STM 2683</strain>
    </source>
</reference>
<dbReference type="Proteomes" id="UP000012062">
    <property type="component" value="Unassembled WGS sequence"/>
</dbReference>
<proteinExistence type="predicted"/>